<evidence type="ECO:0000256" key="1">
    <source>
        <dbReference type="SAM" id="MobiDB-lite"/>
    </source>
</evidence>
<dbReference type="EMBL" id="LAVV01012296">
    <property type="protein sequence ID" value="KNZ46819.1"/>
    <property type="molecule type" value="Genomic_DNA"/>
</dbReference>
<sequence>MCPLRVLGPFTGTTGLTPLARNVVTGMASTSNQDSFRQAMLKSALDTIPQLTEDNYLIWKDKMSALLKLWGLLAKLENNLPLDTDMEAELILLIISKMDSVTHTNVIKADNPDSPGKLWRVLKEKFALSQASNRARVFNEFLYTKFKEDNVEGFITGTKVSIKKLIMHSDKELTAEFVYHHLNQVNNESKAKSKEAAPTNQAVIFSNKGKNKPHTRLDRNGSSGRRCTAGFHNPKQDANHSSDLCWHLHPEKVPKWWREAQLKWEASKKSNYYMSLVTLWIENGNNKSKIILDSGSSSHVFNDKRFFNQLELGDLDSIRTGKKDANLAIKGTGRVTLSWG</sequence>
<feature type="region of interest" description="Disordered" evidence="1">
    <location>
        <begin position="204"/>
        <end position="229"/>
    </location>
</feature>
<gene>
    <name evidence="2" type="ORF">VP01_6921g1</name>
</gene>
<evidence type="ECO:0000313" key="3">
    <source>
        <dbReference type="Proteomes" id="UP000037035"/>
    </source>
</evidence>
<dbReference type="Proteomes" id="UP000037035">
    <property type="component" value="Unassembled WGS sequence"/>
</dbReference>
<dbReference type="AlphaFoldDB" id="A0A0L6UE27"/>
<reference evidence="2 3" key="1">
    <citation type="submission" date="2015-08" db="EMBL/GenBank/DDBJ databases">
        <title>Next Generation Sequencing and Analysis of the Genome of Puccinia sorghi L Schw, the Causal Agent of Maize Common Rust.</title>
        <authorList>
            <person name="Rochi L."/>
            <person name="Burguener G."/>
            <person name="Darino M."/>
            <person name="Turjanski A."/>
            <person name="Kreff E."/>
            <person name="Dieguez M.J."/>
            <person name="Sacco F."/>
        </authorList>
    </citation>
    <scope>NUCLEOTIDE SEQUENCE [LARGE SCALE GENOMIC DNA]</scope>
    <source>
        <strain evidence="2 3">RO10H11247</strain>
    </source>
</reference>
<accession>A0A0L6UE27</accession>
<dbReference type="OrthoDB" id="4951733at2759"/>
<protein>
    <submittedName>
        <fullName evidence="2">Uncharacterized protein</fullName>
    </submittedName>
</protein>
<proteinExistence type="predicted"/>
<keyword evidence="3" id="KW-1185">Reference proteome</keyword>
<organism evidence="2 3">
    <name type="scientific">Puccinia sorghi</name>
    <dbReference type="NCBI Taxonomy" id="27349"/>
    <lineage>
        <taxon>Eukaryota</taxon>
        <taxon>Fungi</taxon>
        <taxon>Dikarya</taxon>
        <taxon>Basidiomycota</taxon>
        <taxon>Pucciniomycotina</taxon>
        <taxon>Pucciniomycetes</taxon>
        <taxon>Pucciniales</taxon>
        <taxon>Pucciniaceae</taxon>
        <taxon>Puccinia</taxon>
    </lineage>
</organism>
<name>A0A0L6UE27_9BASI</name>
<evidence type="ECO:0000313" key="2">
    <source>
        <dbReference type="EMBL" id="KNZ46819.1"/>
    </source>
</evidence>
<dbReference type="VEuPathDB" id="FungiDB:VP01_6921g1"/>
<comment type="caution">
    <text evidence="2">The sequence shown here is derived from an EMBL/GenBank/DDBJ whole genome shotgun (WGS) entry which is preliminary data.</text>
</comment>